<evidence type="ECO:0000313" key="1">
    <source>
        <dbReference type="EMBL" id="EMO61782.1"/>
    </source>
</evidence>
<dbReference type="STRING" id="1192866.LEP1GSC133_4507"/>
<comment type="caution">
    <text evidence="1">The sequence shown here is derived from an EMBL/GenBank/DDBJ whole genome shotgun (WGS) entry which is preliminary data.</text>
</comment>
<proteinExistence type="predicted"/>
<reference evidence="1 2" key="1">
    <citation type="submission" date="2013-01" db="EMBL/GenBank/DDBJ databases">
        <authorList>
            <person name="Harkins D.M."/>
            <person name="Durkin A.S."/>
            <person name="Brinkac L.M."/>
            <person name="Haft D.H."/>
            <person name="Selengut J.D."/>
            <person name="Sanka R."/>
            <person name="DePew J."/>
            <person name="Purushe J."/>
            <person name="Picardeau M."/>
            <person name="Werts C."/>
            <person name="Goarant C."/>
            <person name="Vinetz J.M."/>
            <person name="Sutton G.G."/>
            <person name="Nierman W.C."/>
            <person name="Fouts D.E."/>
        </authorList>
    </citation>
    <scope>NUCLEOTIDE SEQUENCE [LARGE SCALE GENOMIC DNA]</scope>
    <source>
        <strain evidence="1 2">200901868</strain>
    </source>
</reference>
<protein>
    <submittedName>
        <fullName evidence="1">Uncharacterized protein</fullName>
    </submittedName>
</protein>
<organism evidence="1 2">
    <name type="scientific">Leptospira borgpetersenii serovar Pomona str. 200901868</name>
    <dbReference type="NCBI Taxonomy" id="1192866"/>
    <lineage>
        <taxon>Bacteria</taxon>
        <taxon>Pseudomonadati</taxon>
        <taxon>Spirochaetota</taxon>
        <taxon>Spirochaetia</taxon>
        <taxon>Leptospirales</taxon>
        <taxon>Leptospiraceae</taxon>
        <taxon>Leptospira</taxon>
    </lineage>
</organism>
<dbReference type="Proteomes" id="UP000012159">
    <property type="component" value="Unassembled WGS sequence"/>
</dbReference>
<sequence length="174" mass="20061">MFLKKDNFSIKEVSMFILFSLTLINNCKGEKSLGKTSNIETEQEALIASIWYLPEENPDSGIKFKKKGNVYNINCSDGFEADQLKERSIICENKKCIVKNNFGKVEFTFLFINNRTIEILRNNIPMVGEGGRFGLFKKGTTLVRIDPNTGRFLDYDDYVQNPRQNRDPGMEPRR</sequence>
<name>M6VWA3_LEPBO</name>
<evidence type="ECO:0000313" key="2">
    <source>
        <dbReference type="Proteomes" id="UP000012159"/>
    </source>
</evidence>
<dbReference type="EMBL" id="AKWF02000092">
    <property type="protein sequence ID" value="EMO61782.1"/>
    <property type="molecule type" value="Genomic_DNA"/>
</dbReference>
<accession>M6VWA3</accession>
<dbReference type="AlphaFoldDB" id="M6VWA3"/>
<gene>
    <name evidence="1" type="ORF">LEP1GSC133_4507</name>
</gene>